<organism evidence="6 7">
    <name type="scientific">Labeo rohita</name>
    <name type="common">Indian major carp</name>
    <name type="synonym">Cyprinus rohita</name>
    <dbReference type="NCBI Taxonomy" id="84645"/>
    <lineage>
        <taxon>Eukaryota</taxon>
        <taxon>Metazoa</taxon>
        <taxon>Chordata</taxon>
        <taxon>Craniata</taxon>
        <taxon>Vertebrata</taxon>
        <taxon>Euteleostomi</taxon>
        <taxon>Actinopterygii</taxon>
        <taxon>Neopterygii</taxon>
        <taxon>Teleostei</taxon>
        <taxon>Ostariophysi</taxon>
        <taxon>Cypriniformes</taxon>
        <taxon>Cyprinidae</taxon>
        <taxon>Labeoninae</taxon>
        <taxon>Labeonini</taxon>
        <taxon>Labeo</taxon>
    </lineage>
</organism>
<evidence type="ECO:0000256" key="5">
    <source>
        <dbReference type="RuleBase" id="RU368068"/>
    </source>
</evidence>
<keyword evidence="5" id="KW-0808">Transferase</keyword>
<feature type="binding site" evidence="4">
    <location>
        <position position="557"/>
    </location>
    <ligand>
        <name>L-glutamate</name>
        <dbReference type="ChEBI" id="CHEBI:29985"/>
    </ligand>
</feature>
<dbReference type="PRINTS" id="PR01210">
    <property type="entry name" value="GGTRANSPTASE"/>
</dbReference>
<keyword evidence="2" id="KW-0325">Glycoprotein</keyword>
<dbReference type="PANTHER" id="PTHR11686">
    <property type="entry name" value="GAMMA GLUTAMYL TRANSPEPTIDASE"/>
    <property type="match status" value="1"/>
</dbReference>
<comment type="caution">
    <text evidence="6">The sequence shown here is derived from an EMBL/GenBank/DDBJ whole genome shotgun (WGS) entry which is preliminary data.</text>
</comment>
<dbReference type="GO" id="GO:0036374">
    <property type="term" value="F:glutathione hydrolase activity"/>
    <property type="evidence" value="ECO:0007669"/>
    <property type="project" value="UniProtKB-UniRule"/>
</dbReference>
<dbReference type="GO" id="GO:0050727">
    <property type="term" value="P:regulation of inflammatory response"/>
    <property type="evidence" value="ECO:0007669"/>
    <property type="project" value="TreeGrafter"/>
</dbReference>
<keyword evidence="5" id="KW-0472">Membrane</keyword>
<keyword evidence="5" id="KW-0378">Hydrolase</keyword>
<keyword evidence="5" id="KW-0812">Transmembrane</keyword>
<feature type="binding site" evidence="4">
    <location>
        <begin position="526"/>
        <end position="528"/>
    </location>
    <ligand>
        <name>L-glutamate</name>
        <dbReference type="ChEBI" id="CHEBI:29985"/>
    </ligand>
</feature>
<dbReference type="EMBL" id="QBIY01012910">
    <property type="protein sequence ID" value="RXN14310.1"/>
    <property type="molecule type" value="Genomic_DNA"/>
</dbReference>
<sequence length="651" mass="71873">MDQETPGALSYVTRFCILVDSCYLKLCCLICKLFSELHKSKSKRYLFVAFVIALVLTVTLTQRFTKTPSDTPSVKPSDHCYAKAAVAADAGVCSTIGRDMLKRNGSAVDAAIAALLCVSLFNAHSMGVGGGGVFTIYNASTGEVETIDARETAPKNALQNISDPDLEKSRPGLFIAVPGELRGYELAHKRHGRLQWRELFEPSIKLALEGFKIGRALAETIKDNEDMILNSTTWCEVFCNSNNTILKENDTIRFPQLALTYKRIAEKGPDAFYDGSLTQNIVDDINAAGGNITFEDLKNYQPVLNEHACNYTVGKYIFHTPYAPFGGPVLALILNVLKGYNLTTSNVSTTENKILTYHHIIETFRAAYEERSKLGDPHGENITDPVLNEHACNYTVGKYIFHTPYAPFGGPVLALILNVLKGYNLTTSNVSTTENKILTYHHIIETFRAAYEERSKLGDPHGENITDFIQKMTSDSFADFIRSEIKDDTERDHYDEQDENIFPNDFGTSHLSIIAEDGSAVAVTSSINERPLSSMSPTIILDKLSKQVKMVVGASGGTKIISATAQVILNYMFFDYDVQKAINEPRAHNQFNPNETLVEDGFDENVTDGLKLKNHTISKTSAIGKVQAVVREKDVICAASDPRKGGYPDGY</sequence>
<dbReference type="STRING" id="84645.A0A498M1A3"/>
<evidence type="ECO:0000256" key="4">
    <source>
        <dbReference type="PIRSR" id="PIRSR600101-2"/>
    </source>
</evidence>
<reference evidence="6 7" key="1">
    <citation type="submission" date="2018-03" db="EMBL/GenBank/DDBJ databases">
        <title>Draft genome sequence of Rohu Carp (Labeo rohita).</title>
        <authorList>
            <person name="Das P."/>
            <person name="Kushwaha B."/>
            <person name="Joshi C.G."/>
            <person name="Kumar D."/>
            <person name="Nagpure N.S."/>
            <person name="Sahoo L."/>
            <person name="Das S.P."/>
            <person name="Bit A."/>
            <person name="Patnaik S."/>
            <person name="Meher P.K."/>
            <person name="Jayasankar P."/>
            <person name="Koringa P.G."/>
            <person name="Patel N.V."/>
            <person name="Hinsu A.T."/>
            <person name="Kumar R."/>
            <person name="Pandey M."/>
            <person name="Agarwal S."/>
            <person name="Srivastava S."/>
            <person name="Singh M."/>
            <person name="Iquebal M.A."/>
            <person name="Jaiswal S."/>
            <person name="Angadi U.B."/>
            <person name="Kumar N."/>
            <person name="Raza M."/>
            <person name="Shah T.M."/>
            <person name="Rai A."/>
            <person name="Jena J.K."/>
        </authorList>
    </citation>
    <scope>NUCLEOTIDE SEQUENCE [LARGE SCALE GENOMIC DNA]</scope>
    <source>
        <strain evidence="6">DASCIFA01</strain>
        <tissue evidence="6">Testis</tissue>
    </source>
</reference>
<dbReference type="GO" id="GO:0006751">
    <property type="term" value="P:glutathione catabolic process"/>
    <property type="evidence" value="ECO:0007669"/>
    <property type="project" value="UniProtKB-UniRule"/>
</dbReference>
<dbReference type="UniPathway" id="UPA00204"/>
<feature type="binding site" evidence="4">
    <location>
        <position position="150"/>
    </location>
    <ligand>
        <name>L-glutamate</name>
        <dbReference type="ChEBI" id="CHEBI:29985"/>
    </ligand>
</feature>
<dbReference type="GO" id="GO:0031179">
    <property type="term" value="P:peptide modification"/>
    <property type="evidence" value="ECO:0007669"/>
    <property type="project" value="TreeGrafter"/>
</dbReference>
<dbReference type="AlphaFoldDB" id="A0A498M1A3"/>
<feature type="active site" description="Nucleophile" evidence="3">
    <location>
        <position position="508"/>
    </location>
</feature>
<feature type="binding site" evidence="4">
    <location>
        <begin position="533"/>
        <end position="534"/>
    </location>
    <ligand>
        <name>L-glutamate</name>
        <dbReference type="ChEBI" id="CHEBI:29985"/>
    </ligand>
</feature>
<dbReference type="InterPro" id="IPR000101">
    <property type="entry name" value="GGT_peptidase"/>
</dbReference>
<keyword evidence="5" id="KW-0012">Acyltransferase</keyword>
<dbReference type="InterPro" id="IPR043137">
    <property type="entry name" value="GGT_ssub_C"/>
</dbReference>
<dbReference type="SUPFAM" id="SSF56235">
    <property type="entry name" value="N-terminal nucleophile aminohydrolases (Ntn hydrolases)"/>
    <property type="match status" value="2"/>
</dbReference>
<evidence type="ECO:0000256" key="2">
    <source>
        <dbReference type="ARBA" id="ARBA00023180"/>
    </source>
</evidence>
<keyword evidence="5" id="KW-1133">Transmembrane helix</keyword>
<dbReference type="EC" id="2.3.2.2" evidence="5"/>
<dbReference type="Proteomes" id="UP000290572">
    <property type="component" value="Unassembled WGS sequence"/>
</dbReference>
<proteinExistence type="inferred from homology"/>
<comment type="similarity">
    <text evidence="1">Belongs to the gamma-glutamyltransferase family.</text>
</comment>
<evidence type="ECO:0000256" key="1">
    <source>
        <dbReference type="ARBA" id="ARBA00009381"/>
    </source>
</evidence>
<dbReference type="Pfam" id="PF01019">
    <property type="entry name" value="G_glu_transpept"/>
    <property type="match status" value="3"/>
</dbReference>
<keyword evidence="7" id="KW-1185">Reference proteome</keyword>
<dbReference type="InterPro" id="IPR029055">
    <property type="entry name" value="Ntn_hydrolases_N"/>
</dbReference>
<evidence type="ECO:0000313" key="7">
    <source>
        <dbReference type="Proteomes" id="UP000290572"/>
    </source>
</evidence>
<gene>
    <name evidence="6" type="ORF">ROHU_028792</name>
</gene>
<dbReference type="FunFam" id="1.10.246.130:FF:000002">
    <property type="entry name" value="glutathione hydrolase 1 proenzyme"/>
    <property type="match status" value="1"/>
</dbReference>
<evidence type="ECO:0000256" key="3">
    <source>
        <dbReference type="PIRSR" id="PIRSR600101-1"/>
    </source>
</evidence>
<name>A0A498M1A3_LABRO</name>
<dbReference type="EC" id="3.4.19.13" evidence="5"/>
<dbReference type="GO" id="GO:0103068">
    <property type="term" value="F:leukotriene C4 gamma-glutamyl transferase activity"/>
    <property type="evidence" value="ECO:0007669"/>
    <property type="project" value="UniProtKB-EC"/>
</dbReference>
<dbReference type="GO" id="GO:0005886">
    <property type="term" value="C:plasma membrane"/>
    <property type="evidence" value="ECO:0007669"/>
    <property type="project" value="TreeGrafter"/>
</dbReference>
<evidence type="ECO:0000313" key="6">
    <source>
        <dbReference type="EMBL" id="RXN14310.1"/>
    </source>
</evidence>
<comment type="pathway">
    <text evidence="5">Sulfur metabolism; glutathione metabolism.</text>
</comment>
<comment type="function">
    <text evidence="5">Cleaves the gamma-glutamyl peptide bond of glutathione and glutathione conjugates.</text>
</comment>
<dbReference type="InterPro" id="IPR043138">
    <property type="entry name" value="GGT_lsub"/>
</dbReference>
<dbReference type="PANTHER" id="PTHR11686:SF56">
    <property type="entry name" value="GLUTATHIONE HYDROLASE 1 PROENZYME-RELATED"/>
    <property type="match status" value="1"/>
</dbReference>
<dbReference type="Gene3D" id="1.10.246.130">
    <property type="match status" value="2"/>
</dbReference>
<dbReference type="Gene3D" id="3.60.20.40">
    <property type="match status" value="1"/>
</dbReference>
<comment type="catalytic activity">
    <reaction evidence="5">
        <text>an S-substituted glutathione + H2O = an S-substituted L-cysteinylglycine + L-glutamate</text>
        <dbReference type="Rhea" id="RHEA:59468"/>
        <dbReference type="ChEBI" id="CHEBI:15377"/>
        <dbReference type="ChEBI" id="CHEBI:29985"/>
        <dbReference type="ChEBI" id="CHEBI:90779"/>
        <dbReference type="ChEBI" id="CHEBI:143103"/>
        <dbReference type="EC" id="3.4.19.13"/>
    </reaction>
</comment>
<comment type="catalytic activity">
    <reaction evidence="5">
        <text>glutathione + H2O = L-cysteinylglycine + L-glutamate</text>
        <dbReference type="Rhea" id="RHEA:28807"/>
        <dbReference type="ChEBI" id="CHEBI:15377"/>
        <dbReference type="ChEBI" id="CHEBI:29985"/>
        <dbReference type="ChEBI" id="CHEBI:57925"/>
        <dbReference type="ChEBI" id="CHEBI:61694"/>
        <dbReference type="EC" id="3.4.19.13"/>
    </reaction>
</comment>
<comment type="catalytic activity">
    <reaction evidence="5">
        <text>an N-terminal (5-L-glutamyl)-[peptide] + an alpha-amino acid = 5-L-glutamyl amino acid + an N-terminal L-alpha-aminoacyl-[peptide]</text>
        <dbReference type="Rhea" id="RHEA:23904"/>
        <dbReference type="Rhea" id="RHEA-COMP:9780"/>
        <dbReference type="Rhea" id="RHEA-COMP:9795"/>
        <dbReference type="ChEBI" id="CHEBI:77644"/>
        <dbReference type="ChEBI" id="CHEBI:78597"/>
        <dbReference type="ChEBI" id="CHEBI:78599"/>
        <dbReference type="ChEBI" id="CHEBI:78608"/>
        <dbReference type="EC" id="2.3.2.2"/>
    </reaction>
</comment>
<protein>
    <recommendedName>
        <fullName evidence="5">Glutathione hydrolase</fullName>
        <ecNumber evidence="5">2.3.2.2</ecNumber>
        <ecNumber evidence="5">3.4.19.13</ecNumber>
    </recommendedName>
    <alternativeName>
        <fullName evidence="5">Gamma-glutamyltransferase</fullName>
    </alternativeName>
    <alternativeName>
        <fullName evidence="5">Gamma-glutamyltranspeptidase</fullName>
    </alternativeName>
</protein>
<accession>A0A498M1A3</accession>
<dbReference type="GO" id="GO:0002682">
    <property type="term" value="P:regulation of immune system process"/>
    <property type="evidence" value="ECO:0007669"/>
    <property type="project" value="TreeGrafter"/>
</dbReference>
<comment type="subcellular location">
    <subcellularLocation>
        <location evidence="5">Membrane</location>
        <topology evidence="5">Single-pass type II membrane protein</topology>
    </subcellularLocation>
</comment>
<feature type="transmembrane region" description="Helical" evidence="5">
    <location>
        <begin position="45"/>
        <end position="64"/>
    </location>
</feature>